<name>Q16192_HUMAN</name>
<organism evidence="2">
    <name type="scientific">Homo sapiens</name>
    <name type="common">Human</name>
    <dbReference type="NCBI Taxonomy" id="9606"/>
    <lineage>
        <taxon>Eukaryota</taxon>
        <taxon>Metazoa</taxon>
        <taxon>Chordata</taxon>
        <taxon>Craniata</taxon>
        <taxon>Vertebrata</taxon>
        <taxon>Euteleostomi</taxon>
        <taxon>Mammalia</taxon>
        <taxon>Eutheria</taxon>
        <taxon>Euarchontoglires</taxon>
        <taxon>Primates</taxon>
        <taxon>Haplorrhini</taxon>
        <taxon>Catarrhini</taxon>
        <taxon>Hominidae</taxon>
        <taxon>Homo</taxon>
    </lineage>
</organism>
<evidence type="ECO:0000313" key="2">
    <source>
        <dbReference type="EMBL" id="AAD14106.1"/>
    </source>
</evidence>
<dbReference type="AlphaFoldDB" id="Q16192"/>
<dbReference type="GO" id="GO:0004645">
    <property type="term" value="F:1,4-alpha-oligoglucan phosphorylase activity"/>
    <property type="evidence" value="ECO:0000304"/>
    <property type="project" value="UniProtKB"/>
</dbReference>
<feature type="compositionally biased region" description="Low complexity" evidence="1">
    <location>
        <begin position="132"/>
        <end position="151"/>
    </location>
</feature>
<protein>
    <submittedName>
        <fullName evidence="2">Orf3 5' of PD-ECGF/TP protein</fullName>
    </submittedName>
</protein>
<sequence length="157" mass="17580">MLPGYALAMTRAAARPRLHLRRALPHAADDVRPRARPPGARSHDRARHRRRPRLLHLRPPTPLSALPHSGTWSGPPGPWPPQRRTASREAHLGTPDLNPESPSDTLTRYSVPPYPDLKSQTPNPRGFDKSWLRLPTSPRTPSRVPTRLPRSSSPPHP</sequence>
<dbReference type="ChiTaRS" id="ASZ1">
    <property type="organism name" value="human"/>
</dbReference>
<accession>Q16192</accession>
<reference evidence="2" key="1">
    <citation type="journal article" date="1994" name="Biochim. Biophys. Acta">
        <title>Structural properties of 3.0 kb and 3.2 kb transcripts encoding platelet-derived endothelial cell growth factor/thymidine phosphorylase in A431 cells.</title>
        <authorList>
            <person name="Usuki K."/>
            <person name="Gonez L.J."/>
            <person name="Wernstedt C."/>
            <person name="Moren A."/>
            <person name="Miyazono K."/>
            <person name="Claesson-Welsh L."/>
            <person name="Heldin C.H."/>
        </authorList>
    </citation>
    <scope>NUCLEOTIDE SEQUENCE</scope>
</reference>
<feature type="region of interest" description="Disordered" evidence="1">
    <location>
        <begin position="23"/>
        <end position="157"/>
    </location>
</feature>
<evidence type="ECO:0000256" key="1">
    <source>
        <dbReference type="SAM" id="MobiDB-lite"/>
    </source>
</evidence>
<dbReference type="EMBL" id="S72487">
    <property type="protein sequence ID" value="AAD14106.1"/>
    <property type="molecule type" value="mRNA"/>
</dbReference>
<feature type="compositionally biased region" description="Basic residues" evidence="1">
    <location>
        <begin position="44"/>
        <end position="56"/>
    </location>
</feature>
<proteinExistence type="evidence at transcript level"/>
<gene>
    <name evidence="2" type="primary">orf3 5' of PD-ECGF/TP</name>
</gene>